<evidence type="ECO:0000259" key="2">
    <source>
        <dbReference type="Pfam" id="PF02698"/>
    </source>
</evidence>
<dbReference type="AlphaFoldDB" id="A0A161XHW5"/>
<feature type="transmembrane region" description="Helical" evidence="1">
    <location>
        <begin position="12"/>
        <end position="32"/>
    </location>
</feature>
<dbReference type="STRING" id="1121326.CLMAG_13290"/>
<accession>A0A161XHW5</accession>
<dbReference type="Pfam" id="PF02698">
    <property type="entry name" value="DUF218"/>
    <property type="match status" value="1"/>
</dbReference>
<organism evidence="3 4">
    <name type="scientific">Clostridium magnum DSM 2767</name>
    <dbReference type="NCBI Taxonomy" id="1121326"/>
    <lineage>
        <taxon>Bacteria</taxon>
        <taxon>Bacillati</taxon>
        <taxon>Bacillota</taxon>
        <taxon>Clostridia</taxon>
        <taxon>Eubacteriales</taxon>
        <taxon>Clostridiaceae</taxon>
        <taxon>Clostridium</taxon>
    </lineage>
</organism>
<feature type="domain" description="DUF218" evidence="2">
    <location>
        <begin position="52"/>
        <end position="171"/>
    </location>
</feature>
<keyword evidence="1" id="KW-0472">Membrane</keyword>
<evidence type="ECO:0000313" key="4">
    <source>
        <dbReference type="Proteomes" id="UP000076603"/>
    </source>
</evidence>
<name>A0A161XHW5_9CLOT</name>
<dbReference type="PATRIC" id="fig|1121326.3.peg.1297"/>
<reference evidence="3 4" key="1">
    <citation type="submission" date="2016-04" db="EMBL/GenBank/DDBJ databases">
        <title>Genome sequence of Clostridium magnum DSM 2767.</title>
        <authorList>
            <person name="Poehlein A."/>
            <person name="Uhlig R."/>
            <person name="Fischer R."/>
            <person name="Bahl H."/>
            <person name="Daniel R."/>
        </authorList>
    </citation>
    <scope>NUCLEOTIDE SEQUENCE [LARGE SCALE GENOMIC DNA]</scope>
    <source>
        <strain evidence="3 4">DSM 2767</strain>
    </source>
</reference>
<dbReference type="InterPro" id="IPR014729">
    <property type="entry name" value="Rossmann-like_a/b/a_fold"/>
</dbReference>
<protein>
    <submittedName>
        <fullName evidence="3">Vancomycin high temperature exclusion protein</fullName>
    </submittedName>
</protein>
<dbReference type="InterPro" id="IPR003848">
    <property type="entry name" value="DUF218"/>
</dbReference>
<evidence type="ECO:0000313" key="3">
    <source>
        <dbReference type="EMBL" id="KZL94276.1"/>
    </source>
</evidence>
<dbReference type="RefSeq" id="WP_066619539.1">
    <property type="nucleotide sequence ID" value="NZ_FQXL01000009.1"/>
</dbReference>
<keyword evidence="1" id="KW-1133">Transmembrane helix</keyword>
<keyword evidence="1" id="KW-0812">Transmembrane</keyword>
<proteinExistence type="predicted"/>
<dbReference type="EMBL" id="LWAE01000001">
    <property type="protein sequence ID" value="KZL94276.1"/>
    <property type="molecule type" value="Genomic_DNA"/>
</dbReference>
<evidence type="ECO:0000256" key="1">
    <source>
        <dbReference type="SAM" id="Phobius"/>
    </source>
</evidence>
<sequence>MVNIKIVIKSFKYIISILFILIFLLFIINLIVTHEASKYILDKNSSIPKVDAVIIPGVFVYSSGKVSDILKDRLDTALELLKNNKDLKIIVTGDHGDPNYDEVNAMRNYLEQRGIPTANIFMDHAGFSTYESIYRAKEIFDVNKAVIVTQDYHLKRAVYIGRKKGIEAYGVTADKHVYVEIKKYQVRESFAICKDFFLVNVLRIEPKFLGDKIPVMNSDGRITHDKKNE</sequence>
<dbReference type="Proteomes" id="UP000076603">
    <property type="component" value="Unassembled WGS sequence"/>
</dbReference>
<gene>
    <name evidence="3" type="ORF">CLMAG_13290</name>
</gene>
<comment type="caution">
    <text evidence="3">The sequence shown here is derived from an EMBL/GenBank/DDBJ whole genome shotgun (WGS) entry which is preliminary data.</text>
</comment>
<dbReference type="GO" id="GO:0005886">
    <property type="term" value="C:plasma membrane"/>
    <property type="evidence" value="ECO:0007669"/>
    <property type="project" value="TreeGrafter"/>
</dbReference>
<dbReference type="PANTHER" id="PTHR30336">
    <property type="entry name" value="INNER MEMBRANE PROTEIN, PROBABLE PERMEASE"/>
    <property type="match status" value="1"/>
</dbReference>
<keyword evidence="4" id="KW-1185">Reference proteome</keyword>
<dbReference type="Gene3D" id="3.40.50.620">
    <property type="entry name" value="HUPs"/>
    <property type="match status" value="1"/>
</dbReference>
<dbReference type="CDD" id="cd06259">
    <property type="entry name" value="YdcF-like"/>
    <property type="match status" value="1"/>
</dbReference>
<dbReference type="InterPro" id="IPR051599">
    <property type="entry name" value="Cell_Envelope_Assoc"/>
</dbReference>
<dbReference type="PANTHER" id="PTHR30336:SF6">
    <property type="entry name" value="INTEGRAL MEMBRANE PROTEIN"/>
    <property type="match status" value="1"/>
</dbReference>
<dbReference type="OrthoDB" id="9782395at2"/>